<dbReference type="GO" id="GO:0032259">
    <property type="term" value="P:methylation"/>
    <property type="evidence" value="ECO:0007669"/>
    <property type="project" value="UniProtKB-KW"/>
</dbReference>
<dbReference type="InterPro" id="IPR013217">
    <property type="entry name" value="Methyltransf_12"/>
</dbReference>
<keyword evidence="2" id="KW-0808">Transferase</keyword>
<dbReference type="GO" id="GO:0008168">
    <property type="term" value="F:methyltransferase activity"/>
    <property type="evidence" value="ECO:0007669"/>
    <property type="project" value="UniProtKB-KW"/>
</dbReference>
<dbReference type="EC" id="2.1.-.-" evidence="2"/>
<feature type="domain" description="Methyltransferase type 12" evidence="1">
    <location>
        <begin position="66"/>
        <end position="147"/>
    </location>
</feature>
<dbReference type="SUPFAM" id="SSF53335">
    <property type="entry name" value="S-adenosyl-L-methionine-dependent methyltransferases"/>
    <property type="match status" value="1"/>
</dbReference>
<protein>
    <submittedName>
        <fullName evidence="2">Class I SAM-dependent methyltransferase</fullName>
        <ecNumber evidence="2">2.1.-.-</ecNumber>
    </submittedName>
</protein>
<keyword evidence="3" id="KW-1185">Reference proteome</keyword>
<evidence type="ECO:0000313" key="2">
    <source>
        <dbReference type="EMBL" id="MDY2587402.1"/>
    </source>
</evidence>
<comment type="caution">
    <text evidence="2">The sequence shown here is derived from an EMBL/GenBank/DDBJ whole genome shotgun (WGS) entry which is preliminary data.</text>
</comment>
<proteinExistence type="predicted"/>
<dbReference type="Pfam" id="PF08242">
    <property type="entry name" value="Methyltransf_12"/>
    <property type="match status" value="1"/>
</dbReference>
<evidence type="ECO:0000259" key="1">
    <source>
        <dbReference type="Pfam" id="PF08242"/>
    </source>
</evidence>
<dbReference type="EMBL" id="JAXDAE010000007">
    <property type="protein sequence ID" value="MDY2587402.1"/>
    <property type="molecule type" value="Genomic_DNA"/>
</dbReference>
<organism evidence="2 3">
    <name type="scientific">Winogradskyella aquimaris</name>
    <dbReference type="NCBI Taxonomy" id="864074"/>
    <lineage>
        <taxon>Bacteria</taxon>
        <taxon>Pseudomonadati</taxon>
        <taxon>Bacteroidota</taxon>
        <taxon>Flavobacteriia</taxon>
        <taxon>Flavobacteriales</taxon>
        <taxon>Flavobacteriaceae</taxon>
        <taxon>Winogradskyella</taxon>
    </lineage>
</organism>
<dbReference type="InterPro" id="IPR029063">
    <property type="entry name" value="SAM-dependent_MTases_sf"/>
</dbReference>
<reference evidence="2 3" key="1">
    <citation type="submission" date="2023-11" db="EMBL/GenBank/DDBJ databases">
        <title>Winogradskyella pelagius sp. nov., isolated from coastal sediment.</title>
        <authorList>
            <person name="Li F."/>
        </authorList>
    </citation>
    <scope>NUCLEOTIDE SEQUENCE [LARGE SCALE GENOMIC DNA]</scope>
    <source>
        <strain evidence="2 3">KCTC 23502</strain>
    </source>
</reference>
<dbReference type="Proteomes" id="UP001285855">
    <property type="component" value="Unassembled WGS sequence"/>
</dbReference>
<dbReference type="RefSeq" id="WP_320555767.1">
    <property type="nucleotide sequence ID" value="NZ_JAXDAE010000007.1"/>
</dbReference>
<accession>A0ABU5ERU6</accession>
<name>A0ABU5ERU6_9FLAO</name>
<keyword evidence="2" id="KW-0489">Methyltransferase</keyword>
<evidence type="ECO:0000313" key="3">
    <source>
        <dbReference type="Proteomes" id="UP001285855"/>
    </source>
</evidence>
<dbReference type="Gene3D" id="3.40.50.150">
    <property type="entry name" value="Vaccinia Virus protein VP39"/>
    <property type="match status" value="1"/>
</dbReference>
<gene>
    <name evidence="2" type="ORF">SNF14_08635</name>
</gene>
<sequence>MTFKKHKKPWPTRAVMEQIYKQHFWGGKDFDFYSGEGSHNPEITQPYIDAVNNFLKSHNCQLTVCDLGCGDFNVGKELVPFTLKYNAVDIVDDLIEKNKGLFNPKHLKFECLDISQDQLPKADCAILRQVLQHLSNKEIQQVLDKLSTYKYLILTEHIPIGSFTPNIDIIANSQNRLKHNSGVDILAEPFSFKVKDFKVLCEVILNDNTLIATTLFRL</sequence>